<dbReference type="PANTHER" id="PTHR13213:SF2">
    <property type="entry name" value="MYB-BINDING PROTEIN 1A"/>
    <property type="match status" value="1"/>
</dbReference>
<feature type="region of interest" description="Disordered" evidence="4">
    <location>
        <begin position="1177"/>
        <end position="1305"/>
    </location>
</feature>
<accession>A0A9F5IQL3</accession>
<reference evidence="6" key="1">
    <citation type="submission" date="2025-08" db="UniProtKB">
        <authorList>
            <consortium name="RefSeq"/>
        </authorList>
    </citation>
    <scope>IDENTIFICATION</scope>
    <source>
        <tissue evidence="6">Liver</tissue>
    </source>
</reference>
<dbReference type="RefSeq" id="XP_025025920.1">
    <property type="nucleotide sequence ID" value="XM_025170152.1"/>
</dbReference>
<feature type="compositionally biased region" description="Basic and acidic residues" evidence="4">
    <location>
        <begin position="1249"/>
        <end position="1258"/>
    </location>
</feature>
<dbReference type="CTD" id="10514"/>
<gene>
    <name evidence="6" type="primary">MYBBP1A</name>
</gene>
<evidence type="ECO:0000313" key="6">
    <source>
        <dbReference type="RefSeq" id="XP_025025920.1"/>
    </source>
</evidence>
<dbReference type="GO" id="GO:0003723">
    <property type="term" value="F:RNA binding"/>
    <property type="evidence" value="ECO:0007669"/>
    <property type="project" value="TreeGrafter"/>
</dbReference>
<name>A0A9F5IQL3_PYTBI</name>
<dbReference type="InterPro" id="IPR007015">
    <property type="entry name" value="DNA_pol_V/MYBBP1A"/>
</dbReference>
<dbReference type="GeneID" id="103057244"/>
<dbReference type="KEGG" id="pbi:103057244"/>
<dbReference type="InterPro" id="IPR016024">
    <property type="entry name" value="ARM-type_fold"/>
</dbReference>
<feature type="region of interest" description="Disordered" evidence="4">
    <location>
        <begin position="720"/>
        <end position="778"/>
    </location>
</feature>
<keyword evidence="3" id="KW-0539">Nucleus</keyword>
<dbReference type="Proteomes" id="UP000695026">
    <property type="component" value="Unplaced"/>
</dbReference>
<comment type="subcellular location">
    <subcellularLocation>
        <location evidence="1">Nucleus</location>
    </subcellularLocation>
</comment>
<feature type="compositionally biased region" description="Basic and acidic residues" evidence="4">
    <location>
        <begin position="729"/>
        <end position="745"/>
    </location>
</feature>
<feature type="compositionally biased region" description="Basic residues" evidence="4">
    <location>
        <begin position="1282"/>
        <end position="1305"/>
    </location>
</feature>
<dbReference type="GO" id="GO:0005730">
    <property type="term" value="C:nucleolus"/>
    <property type="evidence" value="ECO:0007669"/>
    <property type="project" value="InterPro"/>
</dbReference>
<dbReference type="GO" id="GO:0043565">
    <property type="term" value="F:sequence-specific DNA binding"/>
    <property type="evidence" value="ECO:0007669"/>
    <property type="project" value="TreeGrafter"/>
</dbReference>
<evidence type="ECO:0000256" key="3">
    <source>
        <dbReference type="ARBA" id="ARBA00023242"/>
    </source>
</evidence>
<feature type="compositionally biased region" description="Acidic residues" evidence="4">
    <location>
        <begin position="746"/>
        <end position="763"/>
    </location>
</feature>
<dbReference type="SUPFAM" id="SSF48371">
    <property type="entry name" value="ARM repeat"/>
    <property type="match status" value="1"/>
</dbReference>
<dbReference type="OrthoDB" id="342531at2759"/>
<proteinExistence type="inferred from homology"/>
<evidence type="ECO:0000256" key="4">
    <source>
        <dbReference type="SAM" id="MobiDB-lite"/>
    </source>
</evidence>
<dbReference type="Pfam" id="PF04931">
    <property type="entry name" value="DNA_pol_phi"/>
    <property type="match status" value="1"/>
</dbReference>
<feature type="compositionally biased region" description="Basic residues" evidence="4">
    <location>
        <begin position="1239"/>
        <end position="1248"/>
    </location>
</feature>
<feature type="compositionally biased region" description="Basic residues" evidence="4">
    <location>
        <begin position="1190"/>
        <end position="1210"/>
    </location>
</feature>
<evidence type="ECO:0000256" key="1">
    <source>
        <dbReference type="ARBA" id="ARBA00004123"/>
    </source>
</evidence>
<dbReference type="GO" id="GO:0003714">
    <property type="term" value="F:transcription corepressor activity"/>
    <property type="evidence" value="ECO:0007669"/>
    <property type="project" value="TreeGrafter"/>
</dbReference>
<keyword evidence="5" id="KW-1185">Reference proteome</keyword>
<evidence type="ECO:0000313" key="5">
    <source>
        <dbReference type="Proteomes" id="UP000695026"/>
    </source>
</evidence>
<protein>
    <submittedName>
        <fullName evidence="6">Myb-binding protein 1A</fullName>
    </submittedName>
</protein>
<organism evidence="5 6">
    <name type="scientific">Python bivittatus</name>
    <name type="common">Burmese python</name>
    <name type="synonym">Python molurus bivittatus</name>
    <dbReference type="NCBI Taxonomy" id="176946"/>
    <lineage>
        <taxon>Eukaryota</taxon>
        <taxon>Metazoa</taxon>
        <taxon>Chordata</taxon>
        <taxon>Craniata</taxon>
        <taxon>Vertebrata</taxon>
        <taxon>Euteleostomi</taxon>
        <taxon>Lepidosauria</taxon>
        <taxon>Squamata</taxon>
        <taxon>Bifurcata</taxon>
        <taxon>Unidentata</taxon>
        <taxon>Episquamata</taxon>
        <taxon>Toxicofera</taxon>
        <taxon>Serpentes</taxon>
        <taxon>Henophidia</taxon>
        <taxon>Pythonidae</taxon>
        <taxon>Python</taxon>
    </lineage>
</organism>
<evidence type="ECO:0000256" key="2">
    <source>
        <dbReference type="ARBA" id="ARBA00006809"/>
    </source>
</evidence>
<dbReference type="OMA" id="VWKHDDP"/>
<dbReference type="PANTHER" id="PTHR13213">
    <property type="entry name" value="MYB-BINDING PROTEIN 1A FAMILY MEMBER"/>
    <property type="match status" value="1"/>
</dbReference>
<sequence length="1305" mass="147401">MAGECNPKSGPAAGRLASASASHPGRLLGQNRQFLDFFWDIAKPDQAIRLKATEGLLSYLQESKKDDEFLKYTLKRLIDGLGATREVARPGFSLALAQVLQVFEELTLLAVLQQIREKYDLGRVKKKLFRNALFGNFFGVLALFQSKRLAKDSKALLECVQLLQSLSEHHVHLKDLPRKTLADIVSEIPEAVFEKVLYSILEDELTAAFSTPGQLYLLLVGIQKFPKVLRPEKLKDLLGTTVVVTAQNIPRIVEVLKMAAKSERKEKVLPAVGLDLMKVALKEETFELFWKEAVENGLLKENVGPCSYMCFRLLGSILPFLSLSQLKTVLQGEVMRQYGFHVVTSKLPDRFKFAPEMEAYVDSFLEGCDSPEKQLAAMIAFSTLTNQGYPVVPTFWKVVRHLLPAALQKYIDWLKDMFLSPNLDCCVDFATKRQKEKRTSSVTEHSIARLRKWIIGRLVGIAEHPQINKEDELVMDIARFCFFHAFFEAKKPFPKITETKVFPAVPLNEVSRTVAADSFFSLLQHLNTMPALGDSAEAEEMRKKHLHGLTASGEPWIHCVVQYASVLLSHQEQVKMVAPFNDEEQQAWDKMLQTVEALKKRDKKSQSTKTSAFQHLLLLVGIHLFKSPAECVNLLNDLQSCIKRAFGEKLKKKKAVATDGEEEPAWVEVIVEVLLSLLTQSSGLIRRVCKNVFGLVCQHMTKGALQLILDVLDPQEDQDEESAVVVMEETEKRKKLTQKDTKQDEESGESSDEDSSEESDESDKEGWETNSEGEGEPDENFRAMLRNVLQAGNAVEGDDSDEDVDDETMMSLDENLSSLFAEQQKRIQAKKDEKEKLRKEKTLRRDFKIKVLDLVELFLTKQAGNPLVFSVIDPLLSVIEHSMNSDSNKQEQDYLRKTADIFTNSLCRSKQYCKNVSSIQEELHTQLESLVNRGCKQSDSSVALYYFSGSLYLFRVLRGNAPADEMVSEGAQTKKKWKNPEGSEVSPGQHFDLGSVDLDRVTAVYKEALNLFLTKRKSPLTGAMFLDLFERHPMMCKQLIDVVVKSITEGARQHQQTQACLLLQKALQNKCFKLSLSEKEWEDLIRESTHQITKTLKNVNEFKVKVDREKVIKCLELLSCLIKIVTQQELSVDLTELRGVLQTLGLQEHFEKSIRLDNVYWNVMKLLGFKRPVKEKVSAQPANGTVMQSLKRKKKGFLPATKKRQNRKKVQPGQSQENGAEGRRRIPAPGEAKVPSEGKKKRKRRRKRAAEEGKRETSEQGPPAKRGAPSPGIAKGAAGPRGRLKKKKQQQRKERKKGGKKSGTA</sequence>
<comment type="similarity">
    <text evidence="2">Belongs to the MYBBP1A family.</text>
</comment>